<proteinExistence type="predicted"/>
<feature type="region of interest" description="Disordered" evidence="1">
    <location>
        <begin position="495"/>
        <end position="526"/>
    </location>
</feature>
<evidence type="ECO:0000256" key="2">
    <source>
        <dbReference type="SAM" id="Phobius"/>
    </source>
</evidence>
<comment type="caution">
    <text evidence="4">The sequence shown here is derived from an EMBL/GenBank/DDBJ whole genome shotgun (WGS) entry which is preliminary data.</text>
</comment>
<name>A0A8H5I0D7_9AGAR</name>
<feature type="region of interest" description="Disordered" evidence="1">
    <location>
        <begin position="306"/>
        <end position="336"/>
    </location>
</feature>
<feature type="region of interest" description="Disordered" evidence="1">
    <location>
        <begin position="389"/>
        <end position="429"/>
    </location>
</feature>
<feature type="transmembrane region" description="Helical" evidence="2">
    <location>
        <begin position="688"/>
        <end position="715"/>
    </location>
</feature>
<feature type="compositionally biased region" description="Polar residues" evidence="1">
    <location>
        <begin position="515"/>
        <end position="526"/>
    </location>
</feature>
<feature type="transmembrane region" description="Helical" evidence="2">
    <location>
        <begin position="735"/>
        <end position="764"/>
    </location>
</feature>
<accession>A0A8H5I0D7</accession>
<feature type="transmembrane region" description="Helical" evidence="2">
    <location>
        <begin position="143"/>
        <end position="167"/>
    </location>
</feature>
<feature type="transmembrane region" description="Helical" evidence="2">
    <location>
        <begin position="784"/>
        <end position="803"/>
    </location>
</feature>
<organism evidence="4 5">
    <name type="scientific">Collybiopsis confluens</name>
    <dbReference type="NCBI Taxonomy" id="2823264"/>
    <lineage>
        <taxon>Eukaryota</taxon>
        <taxon>Fungi</taxon>
        <taxon>Dikarya</taxon>
        <taxon>Basidiomycota</taxon>
        <taxon>Agaricomycotina</taxon>
        <taxon>Agaricomycetes</taxon>
        <taxon>Agaricomycetidae</taxon>
        <taxon>Agaricales</taxon>
        <taxon>Marasmiineae</taxon>
        <taxon>Omphalotaceae</taxon>
        <taxon>Collybiopsis</taxon>
    </lineage>
</organism>
<feature type="region of interest" description="Disordered" evidence="1">
    <location>
        <begin position="945"/>
        <end position="966"/>
    </location>
</feature>
<feature type="compositionally biased region" description="Low complexity" evidence="1">
    <location>
        <begin position="9"/>
        <end position="37"/>
    </location>
</feature>
<dbReference type="AlphaFoldDB" id="A0A8H5I0D7"/>
<evidence type="ECO:0000313" key="5">
    <source>
        <dbReference type="Proteomes" id="UP000518752"/>
    </source>
</evidence>
<feature type="domain" description="CSC1/OSCA1-like 7TM region" evidence="3">
    <location>
        <begin position="694"/>
        <end position="875"/>
    </location>
</feature>
<keyword evidence="5" id="KW-1185">Reference proteome</keyword>
<dbReference type="Pfam" id="PF02714">
    <property type="entry name" value="RSN1_7TM"/>
    <property type="match status" value="1"/>
</dbReference>
<feature type="compositionally biased region" description="Polar residues" evidence="1">
    <location>
        <begin position="945"/>
        <end position="961"/>
    </location>
</feature>
<protein>
    <recommendedName>
        <fullName evidence="3">CSC1/OSCA1-like 7TM region domain-containing protein</fullName>
    </recommendedName>
</protein>
<feature type="compositionally biased region" description="Basic and acidic residues" evidence="1">
    <location>
        <begin position="393"/>
        <end position="402"/>
    </location>
</feature>
<reference evidence="4 5" key="1">
    <citation type="journal article" date="2020" name="ISME J.">
        <title>Uncovering the hidden diversity of litter-decomposition mechanisms in mushroom-forming fungi.</title>
        <authorList>
            <person name="Floudas D."/>
            <person name="Bentzer J."/>
            <person name="Ahren D."/>
            <person name="Johansson T."/>
            <person name="Persson P."/>
            <person name="Tunlid A."/>
        </authorList>
    </citation>
    <scope>NUCLEOTIDE SEQUENCE [LARGE SCALE GENOMIC DNA]</scope>
    <source>
        <strain evidence="4 5">CBS 406.79</strain>
    </source>
</reference>
<feature type="region of interest" description="Disordered" evidence="1">
    <location>
        <begin position="1"/>
        <end position="37"/>
    </location>
</feature>
<keyword evidence="2" id="KW-0472">Membrane</keyword>
<keyword evidence="2" id="KW-1133">Transmembrane helix</keyword>
<dbReference type="OrthoDB" id="2591106at2759"/>
<feature type="transmembrane region" description="Helical" evidence="2">
    <location>
        <begin position="897"/>
        <end position="918"/>
    </location>
</feature>
<feature type="compositionally biased region" description="Basic and acidic residues" evidence="1">
    <location>
        <begin position="325"/>
        <end position="336"/>
    </location>
</feature>
<evidence type="ECO:0000313" key="4">
    <source>
        <dbReference type="EMBL" id="KAF5392490.1"/>
    </source>
</evidence>
<gene>
    <name evidence="4" type="ORF">D9757_002324</name>
</gene>
<keyword evidence="2" id="KW-0812">Transmembrane</keyword>
<feature type="transmembrane region" description="Helical" evidence="2">
    <location>
        <begin position="823"/>
        <end position="846"/>
    </location>
</feature>
<evidence type="ECO:0000256" key="1">
    <source>
        <dbReference type="SAM" id="MobiDB-lite"/>
    </source>
</evidence>
<dbReference type="EMBL" id="JAACJN010000005">
    <property type="protein sequence ID" value="KAF5392490.1"/>
    <property type="molecule type" value="Genomic_DNA"/>
</dbReference>
<feature type="transmembrane region" description="Helical" evidence="2">
    <location>
        <begin position="229"/>
        <end position="249"/>
    </location>
</feature>
<evidence type="ECO:0000259" key="3">
    <source>
        <dbReference type="Pfam" id="PF02714"/>
    </source>
</evidence>
<dbReference type="GO" id="GO:0016020">
    <property type="term" value="C:membrane"/>
    <property type="evidence" value="ECO:0007669"/>
    <property type="project" value="InterPro"/>
</dbReference>
<dbReference type="Proteomes" id="UP000518752">
    <property type="component" value="Unassembled WGS sequence"/>
</dbReference>
<dbReference type="InterPro" id="IPR003864">
    <property type="entry name" value="CSC1/OSCA1-like_7TM"/>
</dbReference>
<sequence length="1089" mass="117613">MIQKEGWHTTPSSASTTSNASTTSISSMTTNSSTSTSTNSVASIFTSSIPISSAHPTASTSISTSAVPTSPPAGQLASNNPVCIGSGIDSSSDGLLAALILPTAIGLIIWAIPQLPSDVSEAGHSAGQDADLFPSDEQLAQRAIWISFLIVLGWSILGLAGALPLYLVSTPCLANQPHVAVFGGSYSALQDLSLARLLRAFDASNVSPSALIAIHRRDLNDPHNLRPRIIILTVFAIVLALFPAVWKILREFDKHIAYRNRWIEIKCQGLEMAWLSASKAPGFVGWGEKRFKDFILKAGLSSSLDKNGNGNGNGSRSAGHQYSRHGGEREPLNDSEKASLEVDIQSLFSICDTEAIALLIEERDEILENLEIAETRYINSFRLTTPDPSLADWEPKASEDPARPYISRPRPLGLSRERSRGRRSKNPAFAASSLAPTSFVAPSQYYRLKGVSGVSGGRFTDSLYWKDPSLSESGEISMNRDSQIYNHLPLGSREGVGSVSSLPYPDPRKYGPNYTLDSSNDNDQSGLRTLEEEPEWMELSDATPDIASADNGAAVAGPSSFKRPLKSDNVPSVHRETFPFRQLTESVPPPHLRLQSAQPFVQPMEGINYDDLGDITEWRSKLKAINAEIANAQSDSYNDIADGARIKGWLLVGRGLRFIPGIKLIEGRAKEDVRWDVLQNERTNMDSAALWTCVLLAAVFLAGGLTAAVGLSLSTAPDVAHFLPFLSSFLSDDQLGSGIVTILIPALAICLFIILALTFVRWIVNVQGSVSISDGQLLIFKTTFLFMTVVVGLLLLTIGGLLFAIEAFSSGTTPGQAVADGSIYMTVLATAIIFQVAIIIPGLLLLQPRRLWNVVRAEKRAITPRERFRAYDPSFAMAACILASNTCNFHLMSRKFWIEGGVLVGTGGAVILFVEVYASLKTRRPGRNTLSPITRDSLETFLNTAKSAQRTSVDEASTSVSGPRPRGSMASVLEMMSLTLAVMPSSSPTKSPVPLETETLDDLISTEKAARTNPSAPPHLPPLPFTHAEEMAGILYAPELIAPNPVIWLPYSTVAKSEALDLAKYHDLAVTLDVRTKDQAVAMERKSTS</sequence>